<evidence type="ECO:0000313" key="2">
    <source>
        <dbReference type="Proteomes" id="UP001243330"/>
    </source>
</evidence>
<dbReference type="Proteomes" id="UP001243330">
    <property type="component" value="Unassembled WGS sequence"/>
</dbReference>
<comment type="caution">
    <text evidence="1">The sequence shown here is derived from an EMBL/GenBank/DDBJ whole genome shotgun (WGS) entry which is preliminary data.</text>
</comment>
<protein>
    <submittedName>
        <fullName evidence="1">Uncharacterized protein</fullName>
    </submittedName>
</protein>
<name>A0AAD8ZZ61_9PEZI</name>
<sequence length="113" mass="12311">MPEAPHVDCAPPSKQSSCLAGLDEAGFCDGSPPHHRHGTTGRWNSDGQSFAEFAGRSRKRNCINTLDKDRDFRARLPIKDGAVETWELGWGQLLIGGRTGHTKRHLTSASATD</sequence>
<gene>
    <name evidence="1" type="ORF">CCHR01_19056</name>
</gene>
<accession>A0AAD8ZZ61</accession>
<dbReference type="AlphaFoldDB" id="A0AAD8ZZ61"/>
<dbReference type="EMBL" id="JAQOWY010000855">
    <property type="protein sequence ID" value="KAK1838317.1"/>
    <property type="molecule type" value="Genomic_DNA"/>
</dbReference>
<organism evidence="1 2">
    <name type="scientific">Colletotrichum chrysophilum</name>
    <dbReference type="NCBI Taxonomy" id="1836956"/>
    <lineage>
        <taxon>Eukaryota</taxon>
        <taxon>Fungi</taxon>
        <taxon>Dikarya</taxon>
        <taxon>Ascomycota</taxon>
        <taxon>Pezizomycotina</taxon>
        <taxon>Sordariomycetes</taxon>
        <taxon>Hypocreomycetidae</taxon>
        <taxon>Glomerellales</taxon>
        <taxon>Glomerellaceae</taxon>
        <taxon>Colletotrichum</taxon>
        <taxon>Colletotrichum gloeosporioides species complex</taxon>
    </lineage>
</organism>
<keyword evidence="2" id="KW-1185">Reference proteome</keyword>
<reference evidence="1" key="1">
    <citation type="submission" date="2023-01" db="EMBL/GenBank/DDBJ databases">
        <title>Colletotrichum chrysophilum M932 genome sequence.</title>
        <authorList>
            <person name="Baroncelli R."/>
        </authorList>
    </citation>
    <scope>NUCLEOTIDE SEQUENCE</scope>
    <source>
        <strain evidence="1">M932</strain>
    </source>
</reference>
<proteinExistence type="predicted"/>
<evidence type="ECO:0000313" key="1">
    <source>
        <dbReference type="EMBL" id="KAK1838317.1"/>
    </source>
</evidence>